<protein>
    <submittedName>
        <fullName evidence="2">Uncharacterized protein</fullName>
    </submittedName>
</protein>
<feature type="transmembrane region" description="Helical" evidence="1">
    <location>
        <begin position="232"/>
        <end position="251"/>
    </location>
</feature>
<feature type="transmembrane region" description="Helical" evidence="1">
    <location>
        <begin position="370"/>
        <end position="392"/>
    </location>
</feature>
<keyword evidence="1" id="KW-1133">Transmembrane helix</keyword>
<feature type="transmembrane region" description="Helical" evidence="1">
    <location>
        <begin position="437"/>
        <end position="455"/>
    </location>
</feature>
<feature type="transmembrane region" description="Helical" evidence="1">
    <location>
        <begin position="207"/>
        <end position="226"/>
    </location>
</feature>
<gene>
    <name evidence="2" type="ordered locus">VMUT_1975</name>
</gene>
<sequence>MGNDSTVSIARLKTMGVLSALIFIIGVIDFPGHGVLQVIALLLLMIAYKELNLNGHYQDIKTALSLMIGILVFNYVVAGIIYALYGPLKVTINSLGVVTMYVTPSMPIWLRYPSNQIAFTYAVLVATWPFEILIAYYIYRSFSNLGNKVLRYAGLLMLIGAVLYVVLVGAIFMILSYVLMLIGWLTLRGEVKDHVHAKLHVTRILRLIAWSLMISLLTLVTLSSILNVNPQYYGLNIAMLTLFASKHPVFFTTSLMNPRYTMISIGLINSSNTITILGYIMAVPKPYYIKVSINMGNCLEILAVEPGSTRKIMYTIPGLPMYYQLNPFAQQQEAAFQGSSVMMSMKGDEVSWIYTPAMSHSSNYQVLNGFLLTCLVNGANYVLPANITIMAISKIHKTYFLETYTMNYTKLRFMINSTAIILVNNVNGSFTKSTINYVNLLLTIYLPVFICYVIYDRRFYGDLLRHLADRISNRTI</sequence>
<dbReference type="OrthoDB" id="29161at2157"/>
<keyword evidence="1" id="KW-0812">Transmembrane</keyword>
<accession>F0QW81</accession>
<name>F0QW81_VULM7</name>
<dbReference type="STRING" id="985053.VMUT_1975"/>
<keyword evidence="1" id="KW-0472">Membrane</keyword>
<proteinExistence type="predicted"/>
<feature type="transmembrane region" description="Helical" evidence="1">
    <location>
        <begin position="117"/>
        <end position="139"/>
    </location>
</feature>
<keyword evidence="3" id="KW-1185">Reference proteome</keyword>
<dbReference type="AlphaFoldDB" id="F0QW81"/>
<dbReference type="GeneID" id="10289627"/>
<organism evidence="2 3">
    <name type="scientific">Vulcanisaeta moutnovskia (strain 768-28)</name>
    <dbReference type="NCBI Taxonomy" id="985053"/>
    <lineage>
        <taxon>Archaea</taxon>
        <taxon>Thermoproteota</taxon>
        <taxon>Thermoprotei</taxon>
        <taxon>Thermoproteales</taxon>
        <taxon>Thermoproteaceae</taxon>
        <taxon>Vulcanisaeta</taxon>
    </lineage>
</organism>
<evidence type="ECO:0000313" key="3">
    <source>
        <dbReference type="Proteomes" id="UP000007485"/>
    </source>
</evidence>
<dbReference type="EMBL" id="CP002529">
    <property type="protein sequence ID" value="ADY02176.1"/>
    <property type="molecule type" value="Genomic_DNA"/>
</dbReference>
<feature type="transmembrane region" description="Helical" evidence="1">
    <location>
        <begin position="263"/>
        <end position="282"/>
    </location>
</feature>
<reference evidence="2 3" key="1">
    <citation type="journal article" date="2011" name="J. Bacteriol.">
        <title>Complete genome sequence of 'Vulcanisaeta moutnovskia' strain 768-28, a novel member of the hyperthermophilic crenarchaeal genus vulcanisaeta.</title>
        <authorList>
            <person name="Gumerov V.M."/>
            <person name="Mardanov A.V."/>
            <person name="Beletsky A.V."/>
            <person name="Prokofeva M.I."/>
            <person name="Bonch-Osmolovskaya E.A."/>
            <person name="Ravin N.V."/>
            <person name="Skryabin K.G."/>
        </authorList>
    </citation>
    <scope>NUCLEOTIDE SEQUENCE [LARGE SCALE GENOMIC DNA]</scope>
    <source>
        <strain evidence="2 3">768-28</strain>
    </source>
</reference>
<dbReference type="eggNOG" id="arCOG01644">
    <property type="taxonomic scope" value="Archaea"/>
</dbReference>
<evidence type="ECO:0000313" key="2">
    <source>
        <dbReference type="EMBL" id="ADY02176.1"/>
    </source>
</evidence>
<feature type="transmembrane region" description="Helical" evidence="1">
    <location>
        <begin position="91"/>
        <end position="110"/>
    </location>
</feature>
<dbReference type="Proteomes" id="UP000007485">
    <property type="component" value="Chromosome"/>
</dbReference>
<evidence type="ECO:0000256" key="1">
    <source>
        <dbReference type="SAM" id="Phobius"/>
    </source>
</evidence>
<dbReference type="HOGENOM" id="CLU_578251_0_0_2"/>
<dbReference type="RefSeq" id="WP_013605338.1">
    <property type="nucleotide sequence ID" value="NC_015151.1"/>
</dbReference>
<dbReference type="KEGG" id="vmo:VMUT_1975"/>
<feature type="transmembrane region" description="Helical" evidence="1">
    <location>
        <begin position="63"/>
        <end position="85"/>
    </location>
</feature>
<feature type="transmembrane region" description="Helical" evidence="1">
    <location>
        <begin position="159"/>
        <end position="187"/>
    </location>
</feature>